<keyword evidence="5" id="KW-0067">ATP-binding</keyword>
<protein>
    <recommendedName>
        <fullName evidence="1">non-specific serine/threonine protein kinase</fullName>
        <ecNumber evidence="1">2.7.11.1</ecNumber>
    </recommendedName>
</protein>
<evidence type="ECO:0000256" key="1">
    <source>
        <dbReference type="ARBA" id="ARBA00012513"/>
    </source>
</evidence>
<feature type="domain" description="Protein kinase" evidence="7">
    <location>
        <begin position="1"/>
        <end position="187"/>
    </location>
</feature>
<keyword evidence="2" id="KW-0808">Transferase</keyword>
<dbReference type="InterPro" id="IPR000719">
    <property type="entry name" value="Prot_kinase_dom"/>
</dbReference>
<reference evidence="9" key="1">
    <citation type="journal article" date="2019" name="Int. J. Syst. Evol. Microbiol.">
        <title>The Global Catalogue of Microorganisms (GCM) 10K type strain sequencing project: providing services to taxonomists for standard genome sequencing and annotation.</title>
        <authorList>
            <consortium name="The Broad Institute Genomics Platform"/>
            <consortium name="The Broad Institute Genome Sequencing Center for Infectious Disease"/>
            <person name="Wu L."/>
            <person name="Ma J."/>
        </authorList>
    </citation>
    <scope>NUCLEOTIDE SEQUENCE [LARGE SCALE GENOMIC DNA]</scope>
    <source>
        <strain evidence="9">JCM 13004</strain>
    </source>
</reference>
<evidence type="ECO:0000256" key="3">
    <source>
        <dbReference type="ARBA" id="ARBA00022741"/>
    </source>
</evidence>
<evidence type="ECO:0000256" key="4">
    <source>
        <dbReference type="ARBA" id="ARBA00022777"/>
    </source>
</evidence>
<keyword evidence="3" id="KW-0547">Nucleotide-binding</keyword>
<gene>
    <name evidence="8" type="ORF">GCM10009665_71460</name>
</gene>
<feature type="region of interest" description="Disordered" evidence="6">
    <location>
        <begin position="146"/>
        <end position="266"/>
    </location>
</feature>
<evidence type="ECO:0000313" key="9">
    <source>
        <dbReference type="Proteomes" id="UP001500037"/>
    </source>
</evidence>
<dbReference type="Gene3D" id="1.10.510.10">
    <property type="entry name" value="Transferase(Phosphotransferase) domain 1"/>
    <property type="match status" value="1"/>
</dbReference>
<evidence type="ECO:0000313" key="8">
    <source>
        <dbReference type="EMBL" id="GAA1273422.1"/>
    </source>
</evidence>
<dbReference type="InterPro" id="IPR011009">
    <property type="entry name" value="Kinase-like_dom_sf"/>
</dbReference>
<evidence type="ECO:0000256" key="6">
    <source>
        <dbReference type="SAM" id="MobiDB-lite"/>
    </source>
</evidence>
<evidence type="ECO:0000259" key="7">
    <source>
        <dbReference type="PROSITE" id="PS50011"/>
    </source>
</evidence>
<evidence type="ECO:0000256" key="5">
    <source>
        <dbReference type="ARBA" id="ARBA00022840"/>
    </source>
</evidence>
<organism evidence="8 9">
    <name type="scientific">Kitasatospora nipponensis</name>
    <dbReference type="NCBI Taxonomy" id="258049"/>
    <lineage>
        <taxon>Bacteria</taxon>
        <taxon>Bacillati</taxon>
        <taxon>Actinomycetota</taxon>
        <taxon>Actinomycetes</taxon>
        <taxon>Kitasatosporales</taxon>
        <taxon>Streptomycetaceae</taxon>
        <taxon>Kitasatospora</taxon>
    </lineage>
</organism>
<dbReference type="PANTHER" id="PTHR43671">
    <property type="entry name" value="SERINE/THREONINE-PROTEIN KINASE NEK"/>
    <property type="match status" value="1"/>
</dbReference>
<dbReference type="SMART" id="SM00220">
    <property type="entry name" value="S_TKc"/>
    <property type="match status" value="1"/>
</dbReference>
<dbReference type="Pfam" id="PF00069">
    <property type="entry name" value="Pkinase"/>
    <property type="match status" value="1"/>
</dbReference>
<proteinExistence type="predicted"/>
<dbReference type="Proteomes" id="UP001500037">
    <property type="component" value="Unassembled WGS sequence"/>
</dbReference>
<accession>A0ABP4HS32</accession>
<dbReference type="RefSeq" id="WP_344446387.1">
    <property type="nucleotide sequence ID" value="NZ_BAAALF010000239.1"/>
</dbReference>
<dbReference type="PROSITE" id="PS00108">
    <property type="entry name" value="PROTEIN_KINASE_ST"/>
    <property type="match status" value="1"/>
</dbReference>
<dbReference type="CDD" id="cd14014">
    <property type="entry name" value="STKc_PknB_like"/>
    <property type="match status" value="1"/>
</dbReference>
<sequence length="266" mass="28838">MELVRGRNLGQVLHEDGVPPIGQAVEWVAQTADALAAAHGAGIVHRDLKPANIMLTDAGAVKVLDFGIARRLETSDLTSTQIMGTLAYMPPERFNTGHQDARGDLYSLGSVLHELLTGETPFGDLLTTALMFAHVQRIPDPPAPAAPTFPCPLTRSWPNSSPKTLISVPSAPRSFTAASKPSPHPRRHRPGRRHPRSPHGGSRNPLHPRWPQHGSTTARCRQPRAYGPTRLRQHPSWRAPAGQAKGRSRGPSHLAAPPSCRLLTFP</sequence>
<evidence type="ECO:0000256" key="2">
    <source>
        <dbReference type="ARBA" id="ARBA00022679"/>
    </source>
</evidence>
<keyword evidence="9" id="KW-1185">Reference proteome</keyword>
<comment type="caution">
    <text evidence="8">The sequence shown here is derived from an EMBL/GenBank/DDBJ whole genome shotgun (WGS) entry which is preliminary data.</text>
</comment>
<feature type="compositionally biased region" description="Basic residues" evidence="6">
    <location>
        <begin position="183"/>
        <end position="197"/>
    </location>
</feature>
<dbReference type="EC" id="2.7.11.1" evidence="1"/>
<dbReference type="PROSITE" id="PS50011">
    <property type="entry name" value="PROTEIN_KINASE_DOM"/>
    <property type="match status" value="1"/>
</dbReference>
<name>A0ABP4HS32_9ACTN</name>
<keyword evidence="4" id="KW-0418">Kinase</keyword>
<dbReference type="PANTHER" id="PTHR43671:SF13">
    <property type="entry name" value="SERINE_THREONINE-PROTEIN KINASE NEK2"/>
    <property type="match status" value="1"/>
</dbReference>
<dbReference type="InterPro" id="IPR050660">
    <property type="entry name" value="NEK_Ser/Thr_kinase"/>
</dbReference>
<dbReference type="EMBL" id="BAAALF010000239">
    <property type="protein sequence ID" value="GAA1273422.1"/>
    <property type="molecule type" value="Genomic_DNA"/>
</dbReference>
<dbReference type="SUPFAM" id="SSF56112">
    <property type="entry name" value="Protein kinase-like (PK-like)"/>
    <property type="match status" value="1"/>
</dbReference>
<dbReference type="InterPro" id="IPR008271">
    <property type="entry name" value="Ser/Thr_kinase_AS"/>
</dbReference>